<dbReference type="SMART" id="SM00471">
    <property type="entry name" value="HDc"/>
    <property type="match status" value="1"/>
</dbReference>
<feature type="domain" description="HD-GYP" evidence="2">
    <location>
        <begin position="319"/>
        <end position="507"/>
    </location>
</feature>
<dbReference type="CDD" id="cd00077">
    <property type="entry name" value="HDc"/>
    <property type="match status" value="1"/>
</dbReference>
<dbReference type="InterPro" id="IPR000014">
    <property type="entry name" value="PAS"/>
</dbReference>
<dbReference type="SUPFAM" id="SSF109604">
    <property type="entry name" value="HD-domain/PDEase-like"/>
    <property type="match status" value="1"/>
</dbReference>
<sequence>MKGKIAKRKRTEKNLTERTEYWEQLFQRSPEGIIVYNAAGIVLETNLVFRSTFALTEENITEADIAGLLPWEKGTLRPEDFFPEGRGQIREVEIPDRDGILIPATHLPFPLVSGTEKIYCSLVQDISQRKKIEEQLEKKGHFHEILSVITSRFILSPSYRDAMKSSLEDILALSKAKTAAIYRLSGRKGMLALETEARSAPEQPSLAGLFSSQQEEDFLWKSLLFRDGTFRPATLRPAELSQGERKEWLPLTQRGIATVSVLPLFLRDSFQGFLALADPSEEWISHSQEPVFDILRNSLAAAMERHQDELSLEKHHHAINERFTGVILALCQVSELRDVSTSGHQKNVSTLAEGLARRLGLPEDTVLGVRYAGLVHDIGKLYIPAEILSKPSKLTPAEYGLVKKHPEYGKDILSPLDFPWPLAEIILQHHERIDGTGYPGGLKKEEIRVEARILSVADAFDAMISERPYRKQRSPAQALEEIRSLSGRAYDPEIVEVLEKHCRDNTL</sequence>
<dbReference type="InterPro" id="IPR003607">
    <property type="entry name" value="HD/PDEase_dom"/>
</dbReference>
<dbReference type="PROSITE" id="PS51831">
    <property type="entry name" value="HD"/>
    <property type="match status" value="1"/>
</dbReference>
<dbReference type="PROSITE" id="PS51832">
    <property type="entry name" value="HD_GYP"/>
    <property type="match status" value="1"/>
</dbReference>
<evidence type="ECO:0000259" key="2">
    <source>
        <dbReference type="PROSITE" id="PS51832"/>
    </source>
</evidence>
<dbReference type="SUPFAM" id="SSF55785">
    <property type="entry name" value="PYP-like sensor domain (PAS domain)"/>
    <property type="match status" value="1"/>
</dbReference>
<feature type="domain" description="HD" evidence="1">
    <location>
        <begin position="341"/>
        <end position="463"/>
    </location>
</feature>
<dbReference type="PANTHER" id="PTHR43155">
    <property type="entry name" value="CYCLIC DI-GMP PHOSPHODIESTERASE PA4108-RELATED"/>
    <property type="match status" value="1"/>
</dbReference>
<dbReference type="NCBIfam" id="TIGR00229">
    <property type="entry name" value="sensory_box"/>
    <property type="match status" value="1"/>
</dbReference>
<accession>A0A644VKM4</accession>
<proteinExistence type="predicted"/>
<gene>
    <name evidence="3" type="ORF">SDC9_37882</name>
</gene>
<name>A0A644VKM4_9ZZZZ</name>
<dbReference type="AlphaFoldDB" id="A0A644VKM4"/>
<dbReference type="Pfam" id="PF13487">
    <property type="entry name" value="HD_5"/>
    <property type="match status" value="1"/>
</dbReference>
<dbReference type="InterPro" id="IPR037522">
    <property type="entry name" value="HD_GYP_dom"/>
</dbReference>
<dbReference type="Gene3D" id="3.30.450.20">
    <property type="entry name" value="PAS domain"/>
    <property type="match status" value="1"/>
</dbReference>
<evidence type="ECO:0000259" key="1">
    <source>
        <dbReference type="PROSITE" id="PS51831"/>
    </source>
</evidence>
<dbReference type="EMBL" id="VSSQ01000340">
    <property type="protein sequence ID" value="MPL91805.1"/>
    <property type="molecule type" value="Genomic_DNA"/>
</dbReference>
<protein>
    <submittedName>
        <fullName evidence="3">Uncharacterized protein</fullName>
    </submittedName>
</protein>
<dbReference type="InterPro" id="IPR035965">
    <property type="entry name" value="PAS-like_dom_sf"/>
</dbReference>
<evidence type="ECO:0000313" key="3">
    <source>
        <dbReference type="EMBL" id="MPL91805.1"/>
    </source>
</evidence>
<comment type="caution">
    <text evidence="3">The sequence shown here is derived from an EMBL/GenBank/DDBJ whole genome shotgun (WGS) entry which is preliminary data.</text>
</comment>
<dbReference type="PANTHER" id="PTHR43155:SF2">
    <property type="entry name" value="CYCLIC DI-GMP PHOSPHODIESTERASE PA4108"/>
    <property type="match status" value="1"/>
</dbReference>
<reference evidence="3" key="1">
    <citation type="submission" date="2019-08" db="EMBL/GenBank/DDBJ databases">
        <authorList>
            <person name="Kucharzyk K."/>
            <person name="Murdoch R.W."/>
            <person name="Higgins S."/>
            <person name="Loffler F."/>
        </authorList>
    </citation>
    <scope>NUCLEOTIDE SEQUENCE</scope>
</reference>
<dbReference type="Gene3D" id="1.10.3210.10">
    <property type="entry name" value="Hypothetical protein af1432"/>
    <property type="match status" value="1"/>
</dbReference>
<dbReference type="InterPro" id="IPR006674">
    <property type="entry name" value="HD_domain"/>
</dbReference>
<organism evidence="3">
    <name type="scientific">bioreactor metagenome</name>
    <dbReference type="NCBI Taxonomy" id="1076179"/>
    <lineage>
        <taxon>unclassified sequences</taxon>
        <taxon>metagenomes</taxon>
        <taxon>ecological metagenomes</taxon>
    </lineage>
</organism>